<dbReference type="InterPro" id="IPR001867">
    <property type="entry name" value="OmpR/PhoB-type_DNA-bd"/>
</dbReference>
<dbReference type="CDD" id="cd15831">
    <property type="entry name" value="BTAD"/>
    <property type="match status" value="1"/>
</dbReference>
<evidence type="ECO:0000259" key="7">
    <source>
        <dbReference type="PROSITE" id="PS51755"/>
    </source>
</evidence>
<comment type="similarity">
    <text evidence="1">Belongs to the AfsR/DnrI/RedD regulatory family.</text>
</comment>
<dbReference type="PROSITE" id="PS51755">
    <property type="entry name" value="OMPR_PHOB"/>
    <property type="match status" value="1"/>
</dbReference>
<keyword evidence="3" id="KW-0805">Transcription regulation</keyword>
<dbReference type="GO" id="GO:0006355">
    <property type="term" value="P:regulation of DNA-templated transcription"/>
    <property type="evidence" value="ECO:0007669"/>
    <property type="project" value="InterPro"/>
</dbReference>
<dbReference type="GeneID" id="95689209"/>
<keyword evidence="2" id="KW-0902">Two-component regulatory system</keyword>
<dbReference type="Pfam" id="PF03704">
    <property type="entry name" value="BTAD"/>
    <property type="match status" value="1"/>
</dbReference>
<dbReference type="InterPro" id="IPR051677">
    <property type="entry name" value="AfsR-DnrI-RedD_regulator"/>
</dbReference>
<accession>A0A4Y3RW20</accession>
<dbReference type="Proteomes" id="UP000315226">
    <property type="component" value="Unassembled WGS sequence"/>
</dbReference>
<sequence>MDIKVLGSFEASENGVALLPTAGKPRQILALLALQAGQIVPVPTLMEELWDMEPPRSAQTTLQTYILQLRKRIEAALPPEGPRRAKDVLATRYGGYLLDITPEEVDVHAFERLAAAGRRALDLGDRETGSRLLRQSLAVWRGRALVDVHHGLRLGVEVTRLEESHLCVVESRVEADLALGRHHALLSELAVLTARHPMHENLCAQYMTALYRSGQQWRALEAFTALRGFLVEELGVEPSPRLQELQRAILSSDPRLTRFTLRTDLTV</sequence>
<name>A0A4Y3RW20_9ACTN</name>
<evidence type="ECO:0000256" key="5">
    <source>
        <dbReference type="ARBA" id="ARBA00023163"/>
    </source>
</evidence>
<dbReference type="GO" id="GO:0000160">
    <property type="term" value="P:phosphorelay signal transduction system"/>
    <property type="evidence" value="ECO:0007669"/>
    <property type="project" value="UniProtKB-KW"/>
</dbReference>
<reference evidence="8 9" key="1">
    <citation type="submission" date="2019-06" db="EMBL/GenBank/DDBJ databases">
        <title>Whole genome shotgun sequence of Streptomyces gardneri NBRC 12865.</title>
        <authorList>
            <person name="Hosoyama A."/>
            <person name="Uohara A."/>
            <person name="Ohji S."/>
            <person name="Ichikawa N."/>
        </authorList>
    </citation>
    <scope>NUCLEOTIDE SEQUENCE [LARGE SCALE GENOMIC DNA]</scope>
    <source>
        <strain evidence="8 9">NBRC 12865</strain>
    </source>
</reference>
<feature type="domain" description="OmpR/PhoB-type" evidence="7">
    <location>
        <begin position="1"/>
        <end position="100"/>
    </location>
</feature>
<gene>
    <name evidence="8" type="ORF">SGA01_71090</name>
</gene>
<dbReference type="RefSeq" id="WP_024761883.1">
    <property type="nucleotide sequence ID" value="NZ_BJMN01000058.1"/>
</dbReference>
<evidence type="ECO:0000256" key="6">
    <source>
        <dbReference type="PROSITE-ProRule" id="PRU01091"/>
    </source>
</evidence>
<dbReference type="OrthoDB" id="4336084at2"/>
<dbReference type="SMART" id="SM01043">
    <property type="entry name" value="BTAD"/>
    <property type="match status" value="1"/>
</dbReference>
<organism evidence="8 9">
    <name type="scientific">Streptomyces gardneri</name>
    <dbReference type="NCBI Taxonomy" id="66892"/>
    <lineage>
        <taxon>Bacteria</taxon>
        <taxon>Bacillati</taxon>
        <taxon>Actinomycetota</taxon>
        <taxon>Actinomycetes</taxon>
        <taxon>Kitasatosporales</taxon>
        <taxon>Streptomycetaceae</taxon>
        <taxon>Streptomyces</taxon>
    </lineage>
</organism>
<dbReference type="InterPro" id="IPR011990">
    <property type="entry name" value="TPR-like_helical_dom_sf"/>
</dbReference>
<dbReference type="SUPFAM" id="SSF48452">
    <property type="entry name" value="TPR-like"/>
    <property type="match status" value="1"/>
</dbReference>
<dbReference type="PANTHER" id="PTHR35807:SF1">
    <property type="entry name" value="TRANSCRIPTIONAL REGULATOR REDD"/>
    <property type="match status" value="1"/>
</dbReference>
<dbReference type="InterPro" id="IPR016032">
    <property type="entry name" value="Sig_transdc_resp-reg_C-effctor"/>
</dbReference>
<dbReference type="Gene3D" id="1.25.40.10">
    <property type="entry name" value="Tetratricopeptide repeat domain"/>
    <property type="match status" value="1"/>
</dbReference>
<evidence type="ECO:0000313" key="9">
    <source>
        <dbReference type="Proteomes" id="UP000315226"/>
    </source>
</evidence>
<dbReference type="Pfam" id="PF00486">
    <property type="entry name" value="Trans_reg_C"/>
    <property type="match status" value="1"/>
</dbReference>
<evidence type="ECO:0000256" key="3">
    <source>
        <dbReference type="ARBA" id="ARBA00023015"/>
    </source>
</evidence>
<evidence type="ECO:0000313" key="8">
    <source>
        <dbReference type="EMBL" id="GEB61504.1"/>
    </source>
</evidence>
<keyword evidence="9" id="KW-1185">Reference proteome</keyword>
<evidence type="ECO:0000256" key="2">
    <source>
        <dbReference type="ARBA" id="ARBA00023012"/>
    </source>
</evidence>
<dbReference type="SUPFAM" id="SSF46894">
    <property type="entry name" value="C-terminal effector domain of the bipartite response regulators"/>
    <property type="match status" value="1"/>
</dbReference>
<keyword evidence="5" id="KW-0804">Transcription</keyword>
<dbReference type="AlphaFoldDB" id="A0A4Y3RW20"/>
<keyword evidence="4 6" id="KW-0238">DNA-binding</keyword>
<dbReference type="GO" id="GO:0003677">
    <property type="term" value="F:DNA binding"/>
    <property type="evidence" value="ECO:0007669"/>
    <property type="project" value="UniProtKB-UniRule"/>
</dbReference>
<dbReference type="InterPro" id="IPR036388">
    <property type="entry name" value="WH-like_DNA-bd_sf"/>
</dbReference>
<dbReference type="EMBL" id="BJMN01000058">
    <property type="protein sequence ID" value="GEB61504.1"/>
    <property type="molecule type" value="Genomic_DNA"/>
</dbReference>
<dbReference type="InterPro" id="IPR005158">
    <property type="entry name" value="BTAD"/>
</dbReference>
<comment type="caution">
    <text evidence="8">The sequence shown here is derived from an EMBL/GenBank/DDBJ whole genome shotgun (WGS) entry which is preliminary data.</text>
</comment>
<proteinExistence type="inferred from homology"/>
<evidence type="ECO:0000256" key="1">
    <source>
        <dbReference type="ARBA" id="ARBA00005820"/>
    </source>
</evidence>
<feature type="DNA-binding region" description="OmpR/PhoB-type" evidence="6">
    <location>
        <begin position="1"/>
        <end position="100"/>
    </location>
</feature>
<dbReference type="PANTHER" id="PTHR35807">
    <property type="entry name" value="TRANSCRIPTIONAL REGULATOR REDD-RELATED"/>
    <property type="match status" value="1"/>
</dbReference>
<protein>
    <recommendedName>
        <fullName evidence="7">OmpR/PhoB-type domain-containing protein</fullName>
    </recommendedName>
</protein>
<evidence type="ECO:0000256" key="4">
    <source>
        <dbReference type="ARBA" id="ARBA00023125"/>
    </source>
</evidence>
<dbReference type="SMART" id="SM00862">
    <property type="entry name" value="Trans_reg_C"/>
    <property type="match status" value="1"/>
</dbReference>
<dbReference type="Gene3D" id="1.10.10.10">
    <property type="entry name" value="Winged helix-like DNA-binding domain superfamily/Winged helix DNA-binding domain"/>
    <property type="match status" value="1"/>
</dbReference>